<dbReference type="GO" id="GO:0015385">
    <property type="term" value="F:sodium:proton antiporter activity"/>
    <property type="evidence" value="ECO:0007669"/>
    <property type="project" value="TreeGrafter"/>
</dbReference>
<feature type="transmembrane region" description="Helical" evidence="8">
    <location>
        <begin position="34"/>
        <end position="52"/>
    </location>
</feature>
<keyword evidence="3" id="KW-0813">Transport</keyword>
<comment type="caution">
    <text evidence="9">The sequence shown here is derived from an EMBL/GenBank/DDBJ whole genome shotgun (WGS) entry which is preliminary data.</text>
</comment>
<feature type="transmembrane region" description="Helical" evidence="8">
    <location>
        <begin position="6"/>
        <end position="25"/>
    </location>
</feature>
<feature type="transmembrane region" description="Helical" evidence="8">
    <location>
        <begin position="58"/>
        <end position="81"/>
    </location>
</feature>
<dbReference type="PANTHER" id="PTHR34702">
    <property type="entry name" value="NA(+)/H(+) ANTIPORTER SUBUNIT F1"/>
    <property type="match status" value="1"/>
</dbReference>
<evidence type="ECO:0000256" key="4">
    <source>
        <dbReference type="ARBA" id="ARBA00022475"/>
    </source>
</evidence>
<dbReference type="Pfam" id="PF04066">
    <property type="entry name" value="MrpF_PhaF"/>
    <property type="match status" value="1"/>
</dbReference>
<dbReference type="PaxDb" id="469381-Dpep_2437"/>
<keyword evidence="4" id="KW-1003">Cell membrane</keyword>
<evidence type="ECO:0000256" key="7">
    <source>
        <dbReference type="ARBA" id="ARBA00023136"/>
    </source>
</evidence>
<evidence type="ECO:0000313" key="9">
    <source>
        <dbReference type="EMBL" id="EFC92459.1"/>
    </source>
</evidence>
<dbReference type="EMBL" id="ABTR02000001">
    <property type="protein sequence ID" value="EFC92459.1"/>
    <property type="molecule type" value="Genomic_DNA"/>
</dbReference>
<keyword evidence="6 8" id="KW-1133">Transmembrane helix</keyword>
<dbReference type="AlphaFoldDB" id="D2Z4W5"/>
<evidence type="ECO:0000256" key="6">
    <source>
        <dbReference type="ARBA" id="ARBA00022989"/>
    </source>
</evidence>
<dbReference type="OrthoDB" id="9799958at2"/>
<keyword evidence="7 8" id="KW-0472">Membrane</keyword>
<accession>D2Z4W5</accession>
<dbReference type="GO" id="GO:0005886">
    <property type="term" value="C:plasma membrane"/>
    <property type="evidence" value="ECO:0007669"/>
    <property type="project" value="UniProtKB-SubCell"/>
</dbReference>
<dbReference type="InterPro" id="IPR007208">
    <property type="entry name" value="MrpF/PhaF-like"/>
</dbReference>
<evidence type="ECO:0000256" key="1">
    <source>
        <dbReference type="ARBA" id="ARBA00004651"/>
    </source>
</evidence>
<dbReference type="Proteomes" id="UP000006427">
    <property type="component" value="Unassembled WGS sequence"/>
</dbReference>
<reference evidence="9 10" key="1">
    <citation type="journal article" date="2010" name="Stand. Genomic Sci.">
        <title>Permanent draft genome sequence of Dethiosulfovibrio peptidovorans type strain (SEBR 4207).</title>
        <authorList>
            <person name="Labutti K."/>
            <person name="Mayilraj S."/>
            <person name="Clum A."/>
            <person name="Lucas S."/>
            <person name="Glavina Del Rio T."/>
            <person name="Nolan M."/>
            <person name="Tice H."/>
            <person name="Cheng J.F."/>
            <person name="Pitluck S."/>
            <person name="Liolios K."/>
            <person name="Ivanova N."/>
            <person name="Mavromatis K."/>
            <person name="Mikhailova N."/>
            <person name="Pati A."/>
            <person name="Goodwin L."/>
            <person name="Chen A."/>
            <person name="Palaniappan K."/>
            <person name="Land M."/>
            <person name="Hauser L."/>
            <person name="Chang Y.J."/>
            <person name="Jeffries C.D."/>
            <person name="Rohde M."/>
            <person name="Spring S."/>
            <person name="Goker M."/>
            <person name="Woyke T."/>
            <person name="Bristow J."/>
            <person name="Eisen J.A."/>
            <person name="Markowitz V."/>
            <person name="Hugenholtz P."/>
            <person name="Kyrpides N.C."/>
            <person name="Klenk H.P."/>
            <person name="Lapidus A."/>
        </authorList>
    </citation>
    <scope>NUCLEOTIDE SEQUENCE [LARGE SCALE GENOMIC DNA]</scope>
    <source>
        <strain evidence="9 10">DSM 11002</strain>
    </source>
</reference>
<gene>
    <name evidence="9" type="ORF">Dpep_2437</name>
</gene>
<sequence>MIGFFALAAGFLTLLVLFMAGRLIMGPTGADRAVALDAMNTLVIGIMILLAAHFESVVMVDVAIVYAALSFVSTMFIARYIEEGRK</sequence>
<dbReference type="NCBIfam" id="NF009242">
    <property type="entry name" value="PRK12599.1-1"/>
    <property type="match status" value="1"/>
</dbReference>
<organism evidence="9 10">
    <name type="scientific">Dethiosulfovibrio peptidovorans DSM 11002</name>
    <dbReference type="NCBI Taxonomy" id="469381"/>
    <lineage>
        <taxon>Bacteria</taxon>
        <taxon>Thermotogati</taxon>
        <taxon>Synergistota</taxon>
        <taxon>Synergistia</taxon>
        <taxon>Synergistales</taxon>
        <taxon>Dethiosulfovibrionaceae</taxon>
        <taxon>Dethiosulfovibrio</taxon>
    </lineage>
</organism>
<dbReference type="eggNOG" id="COG2212">
    <property type="taxonomic scope" value="Bacteria"/>
</dbReference>
<evidence type="ECO:0000256" key="5">
    <source>
        <dbReference type="ARBA" id="ARBA00022692"/>
    </source>
</evidence>
<proteinExistence type="inferred from homology"/>
<dbReference type="RefSeq" id="WP_005662539.1">
    <property type="nucleotide sequence ID" value="NZ_ABTR02000001.1"/>
</dbReference>
<keyword evidence="10" id="KW-1185">Reference proteome</keyword>
<comment type="subcellular location">
    <subcellularLocation>
        <location evidence="1">Cell membrane</location>
        <topology evidence="1">Multi-pass membrane protein</topology>
    </subcellularLocation>
</comment>
<dbReference type="PANTHER" id="PTHR34702:SF1">
    <property type="entry name" value="NA(+)_H(+) ANTIPORTER SUBUNIT F"/>
    <property type="match status" value="1"/>
</dbReference>
<keyword evidence="5 8" id="KW-0812">Transmembrane</keyword>
<evidence type="ECO:0000313" key="10">
    <source>
        <dbReference type="Proteomes" id="UP000006427"/>
    </source>
</evidence>
<protein>
    <submittedName>
        <fullName evidence="9">Multiple resistance and pH regulation protein F</fullName>
    </submittedName>
</protein>
<evidence type="ECO:0000256" key="8">
    <source>
        <dbReference type="SAM" id="Phobius"/>
    </source>
</evidence>
<evidence type="ECO:0000256" key="2">
    <source>
        <dbReference type="ARBA" id="ARBA00009212"/>
    </source>
</evidence>
<dbReference type="STRING" id="469381.Dpep_2437"/>
<evidence type="ECO:0000256" key="3">
    <source>
        <dbReference type="ARBA" id="ARBA00022448"/>
    </source>
</evidence>
<name>D2Z4W5_9BACT</name>
<comment type="similarity">
    <text evidence="2">Belongs to the CPA3 antiporters (TC 2.A.63) subunit F family.</text>
</comment>